<dbReference type="AlphaFoldDB" id="A0A4V2FSZ4"/>
<dbReference type="EMBL" id="SHKN01000001">
    <property type="protein sequence ID" value="RZT96165.1"/>
    <property type="molecule type" value="Genomic_DNA"/>
</dbReference>
<accession>A0A4V2FSZ4</accession>
<gene>
    <name evidence="2" type="ORF">EV201_0798</name>
</gene>
<dbReference type="InterPro" id="IPR051531">
    <property type="entry name" value="N-acetyltransferase"/>
</dbReference>
<dbReference type="CDD" id="cd04301">
    <property type="entry name" value="NAT_SF"/>
    <property type="match status" value="1"/>
</dbReference>
<name>A0A4V2FSZ4_9BACT</name>
<evidence type="ECO:0000259" key="1">
    <source>
        <dbReference type="PROSITE" id="PS51186"/>
    </source>
</evidence>
<dbReference type="SUPFAM" id="SSF55729">
    <property type="entry name" value="Acyl-CoA N-acyltransferases (Nat)"/>
    <property type="match status" value="1"/>
</dbReference>
<reference evidence="2 3" key="1">
    <citation type="submission" date="2019-02" db="EMBL/GenBank/DDBJ databases">
        <title>Genomic Encyclopedia of Type Strains, Phase IV (KMG-IV): sequencing the most valuable type-strain genomes for metagenomic binning, comparative biology and taxonomic classification.</title>
        <authorList>
            <person name="Goeker M."/>
        </authorList>
    </citation>
    <scope>NUCLEOTIDE SEQUENCE [LARGE SCALE GENOMIC DNA]</scope>
    <source>
        <strain evidence="2 3">DSM 28825</strain>
    </source>
</reference>
<keyword evidence="3" id="KW-1185">Reference proteome</keyword>
<dbReference type="GO" id="GO:0016747">
    <property type="term" value="F:acyltransferase activity, transferring groups other than amino-acyl groups"/>
    <property type="evidence" value="ECO:0007669"/>
    <property type="project" value="InterPro"/>
</dbReference>
<dbReference type="Pfam" id="PF13302">
    <property type="entry name" value="Acetyltransf_3"/>
    <property type="match status" value="1"/>
</dbReference>
<dbReference type="Gene3D" id="3.40.630.30">
    <property type="match status" value="1"/>
</dbReference>
<dbReference type="OrthoDB" id="9788916at2"/>
<dbReference type="PANTHER" id="PTHR43792">
    <property type="entry name" value="GNAT FAMILY, PUTATIVE (AFU_ORTHOLOGUE AFUA_3G00765)-RELATED-RELATED"/>
    <property type="match status" value="1"/>
</dbReference>
<organism evidence="2 3">
    <name type="scientific">Ancylomarina subtilis</name>
    <dbReference type="NCBI Taxonomy" id="1639035"/>
    <lineage>
        <taxon>Bacteria</taxon>
        <taxon>Pseudomonadati</taxon>
        <taxon>Bacteroidota</taxon>
        <taxon>Bacteroidia</taxon>
        <taxon>Marinilabiliales</taxon>
        <taxon>Marinifilaceae</taxon>
        <taxon>Ancylomarina</taxon>
    </lineage>
</organism>
<proteinExistence type="predicted"/>
<protein>
    <submittedName>
        <fullName evidence="2">Acetyltransferase (GNAT) family protein</fullName>
    </submittedName>
</protein>
<dbReference type="RefSeq" id="WP_130306074.1">
    <property type="nucleotide sequence ID" value="NZ_SHKN01000001.1"/>
</dbReference>
<feature type="domain" description="N-acetyltransferase" evidence="1">
    <location>
        <begin position="38"/>
        <end position="183"/>
    </location>
</feature>
<sequence length="183" mass="20837">MTNKTIEERCSFNTQRLSVSSWTNQLKEPDSEKNLAEKVIEILTPNVTKALPDGWQNISTIVGAQEWINERDEESHFLTVRLLKTNETIGFIFLYEADSEQKYDDLRFGYLLSEKVWGKGLGTELIEGLINWCKAEGDIKRISGGVESDNIGSIKVLEKTGFIASTVDNPTEDVVFYEYQFDI</sequence>
<dbReference type="InterPro" id="IPR016181">
    <property type="entry name" value="Acyl_CoA_acyltransferase"/>
</dbReference>
<comment type="caution">
    <text evidence="2">The sequence shown here is derived from an EMBL/GenBank/DDBJ whole genome shotgun (WGS) entry which is preliminary data.</text>
</comment>
<evidence type="ECO:0000313" key="3">
    <source>
        <dbReference type="Proteomes" id="UP000293562"/>
    </source>
</evidence>
<dbReference type="Proteomes" id="UP000293562">
    <property type="component" value="Unassembled WGS sequence"/>
</dbReference>
<keyword evidence="2" id="KW-0808">Transferase</keyword>
<dbReference type="PROSITE" id="PS51186">
    <property type="entry name" value="GNAT"/>
    <property type="match status" value="1"/>
</dbReference>
<dbReference type="InterPro" id="IPR000182">
    <property type="entry name" value="GNAT_dom"/>
</dbReference>
<evidence type="ECO:0000313" key="2">
    <source>
        <dbReference type="EMBL" id="RZT96165.1"/>
    </source>
</evidence>